<proteinExistence type="predicted"/>
<name>A0ABV5FL96_9FLAO</name>
<evidence type="ECO:0000313" key="2">
    <source>
        <dbReference type="EMBL" id="MFB9064315.1"/>
    </source>
</evidence>
<reference evidence="2 3" key="1">
    <citation type="submission" date="2024-09" db="EMBL/GenBank/DDBJ databases">
        <authorList>
            <person name="Sun Q."/>
            <person name="Mori K."/>
        </authorList>
    </citation>
    <scope>NUCLEOTIDE SEQUENCE [LARGE SCALE GENOMIC DNA]</scope>
    <source>
        <strain evidence="2 3">CECT 7908</strain>
    </source>
</reference>
<evidence type="ECO:0000313" key="3">
    <source>
        <dbReference type="Proteomes" id="UP001589589"/>
    </source>
</evidence>
<dbReference type="Proteomes" id="UP001589589">
    <property type="component" value="Unassembled WGS sequence"/>
</dbReference>
<protein>
    <submittedName>
        <fullName evidence="2">Uncharacterized protein</fullName>
    </submittedName>
</protein>
<accession>A0ABV5FL96</accession>
<feature type="signal peptide" evidence="1">
    <location>
        <begin position="1"/>
        <end position="20"/>
    </location>
</feature>
<comment type="caution">
    <text evidence="2">The sequence shown here is derived from an EMBL/GenBank/DDBJ whole genome shotgun (WGS) entry which is preliminary data.</text>
</comment>
<dbReference type="EMBL" id="JBHMEX010000031">
    <property type="protein sequence ID" value="MFB9064315.1"/>
    <property type="molecule type" value="Genomic_DNA"/>
</dbReference>
<sequence>MKKLVFTALAVVAFCGVSMANTLEVGVEVKGATILENKIKVFYGGDEVRACELAAIDLYVKSLKVQDKEEDINLLNELIAKCH</sequence>
<keyword evidence="3" id="KW-1185">Reference proteome</keyword>
<feature type="chain" id="PRO_5046201038" evidence="1">
    <location>
        <begin position="21"/>
        <end position="83"/>
    </location>
</feature>
<dbReference type="RefSeq" id="WP_290267060.1">
    <property type="nucleotide sequence ID" value="NZ_JAUFQQ010000005.1"/>
</dbReference>
<evidence type="ECO:0000256" key="1">
    <source>
        <dbReference type="SAM" id="SignalP"/>
    </source>
</evidence>
<organism evidence="2 3">
    <name type="scientific">Flavobacterium branchiarum</name>
    <dbReference type="NCBI Taxonomy" id="1114870"/>
    <lineage>
        <taxon>Bacteria</taxon>
        <taxon>Pseudomonadati</taxon>
        <taxon>Bacteroidota</taxon>
        <taxon>Flavobacteriia</taxon>
        <taxon>Flavobacteriales</taxon>
        <taxon>Flavobacteriaceae</taxon>
        <taxon>Flavobacterium</taxon>
    </lineage>
</organism>
<gene>
    <name evidence="2" type="ORF">ACFFUQ_09795</name>
</gene>
<keyword evidence="1" id="KW-0732">Signal</keyword>